<dbReference type="EMBL" id="BPLR01004530">
    <property type="protein sequence ID" value="GIX95516.1"/>
    <property type="molecule type" value="Genomic_DNA"/>
</dbReference>
<proteinExistence type="predicted"/>
<keyword evidence="2" id="KW-1185">Reference proteome</keyword>
<evidence type="ECO:0000313" key="1">
    <source>
        <dbReference type="EMBL" id="GIX95516.1"/>
    </source>
</evidence>
<dbReference type="AlphaFoldDB" id="A0AAV4PIE5"/>
<gene>
    <name evidence="1" type="ORF">CEXT_275551</name>
</gene>
<dbReference type="Proteomes" id="UP001054945">
    <property type="component" value="Unassembled WGS sequence"/>
</dbReference>
<accession>A0AAV4PIE5</accession>
<evidence type="ECO:0000313" key="2">
    <source>
        <dbReference type="Proteomes" id="UP001054945"/>
    </source>
</evidence>
<reference evidence="1 2" key="1">
    <citation type="submission" date="2021-06" db="EMBL/GenBank/DDBJ databases">
        <title>Caerostris extrusa draft genome.</title>
        <authorList>
            <person name="Kono N."/>
            <person name="Arakawa K."/>
        </authorList>
    </citation>
    <scope>NUCLEOTIDE SEQUENCE [LARGE SCALE GENOMIC DNA]</scope>
</reference>
<organism evidence="1 2">
    <name type="scientific">Caerostris extrusa</name>
    <name type="common">Bark spider</name>
    <name type="synonym">Caerostris bankana</name>
    <dbReference type="NCBI Taxonomy" id="172846"/>
    <lineage>
        <taxon>Eukaryota</taxon>
        <taxon>Metazoa</taxon>
        <taxon>Ecdysozoa</taxon>
        <taxon>Arthropoda</taxon>
        <taxon>Chelicerata</taxon>
        <taxon>Arachnida</taxon>
        <taxon>Araneae</taxon>
        <taxon>Araneomorphae</taxon>
        <taxon>Entelegynae</taxon>
        <taxon>Araneoidea</taxon>
        <taxon>Araneidae</taxon>
        <taxon>Caerostris</taxon>
    </lineage>
</organism>
<name>A0AAV4PIE5_CAEEX</name>
<comment type="caution">
    <text evidence="1">The sequence shown here is derived from an EMBL/GenBank/DDBJ whole genome shotgun (WGS) entry which is preliminary data.</text>
</comment>
<sequence>MAQKGAGYCGPRKLWGEDGSPLGFVWGTLRGPYLRLMTSITTFRQCYCFWTSRWGKVCAPTLFYQDYLWHPLDHTPPLISLRPSELFSCQQIYFALPDIDAKSSPITKISSGCTVGILAIKPIFSSAQGHWKDFSLNRFIWQTSGIDTKSSPIT</sequence>
<protein>
    <submittedName>
        <fullName evidence="1">Uncharacterized protein</fullName>
    </submittedName>
</protein>